<dbReference type="CDD" id="cd01449">
    <property type="entry name" value="TST_Repeat_2"/>
    <property type="match status" value="1"/>
</dbReference>
<dbReference type="PANTHER" id="PTHR11364">
    <property type="entry name" value="THIOSULFATE SULFERTANSFERASE"/>
    <property type="match status" value="1"/>
</dbReference>
<sequence>MTRDAHLLPDSLVSVGWLRDHINHPGLAVVDIRGYVNTEDHGGGRQTSTYTDARSEYESAHIPGSVYIDWTRDIVDPEASVKVQIAPPLVFADRMGMLGIGDESAVVAVDHSGGHFATRLWWALRYYGHDQVAVLDGGMAAWTSAGMPIDAALVQPAPRIFTPRPRPELRSTAEDIVAQIAMGERQILDARDAGQFSGTVQRGSRGGHIPTARHLPAKAMFTDDGTWKSAEQIRVLAEEAGVTPERPVIAYCNGGVTATAVLFGLHRAGVSDGSNYDGSWNEWGERSDLPVEGNQDLWST</sequence>
<dbReference type="SMART" id="SM00450">
    <property type="entry name" value="RHOD"/>
    <property type="match status" value="2"/>
</dbReference>
<dbReference type="Pfam" id="PF00581">
    <property type="entry name" value="Rhodanese"/>
    <property type="match status" value="2"/>
</dbReference>
<dbReference type="SUPFAM" id="SSF52821">
    <property type="entry name" value="Rhodanese/Cell cycle control phosphatase"/>
    <property type="match status" value="2"/>
</dbReference>
<protein>
    <submittedName>
        <fullName evidence="5">Thiosulfate sulfurtransferase, rhodanese</fullName>
        <ecNumber evidence="5">2.8.1.1</ecNumber>
    </submittedName>
</protein>
<dbReference type="PANTHER" id="PTHR11364:SF27">
    <property type="entry name" value="SULFURTRANSFERASE"/>
    <property type="match status" value="1"/>
</dbReference>
<organism evidence="5">
    <name type="scientific">uncultured Thermomicrobiales bacterium</name>
    <dbReference type="NCBI Taxonomy" id="1645740"/>
    <lineage>
        <taxon>Bacteria</taxon>
        <taxon>Pseudomonadati</taxon>
        <taxon>Thermomicrobiota</taxon>
        <taxon>Thermomicrobia</taxon>
        <taxon>Thermomicrobiales</taxon>
        <taxon>environmental samples</taxon>
    </lineage>
</organism>
<evidence type="ECO:0000256" key="1">
    <source>
        <dbReference type="ARBA" id="ARBA00022679"/>
    </source>
</evidence>
<feature type="region of interest" description="Disordered" evidence="3">
    <location>
        <begin position="279"/>
        <end position="300"/>
    </location>
</feature>
<dbReference type="EC" id="2.8.1.1" evidence="5"/>
<dbReference type="GO" id="GO:0004792">
    <property type="term" value="F:thiosulfate-cyanide sulfurtransferase activity"/>
    <property type="evidence" value="ECO:0007669"/>
    <property type="project" value="UniProtKB-EC"/>
</dbReference>
<dbReference type="CDD" id="cd01448">
    <property type="entry name" value="TST_Repeat_1"/>
    <property type="match status" value="1"/>
</dbReference>
<feature type="domain" description="Rhodanese" evidence="4">
    <location>
        <begin position="181"/>
        <end position="292"/>
    </location>
</feature>
<dbReference type="InterPro" id="IPR001763">
    <property type="entry name" value="Rhodanese-like_dom"/>
</dbReference>
<evidence type="ECO:0000256" key="3">
    <source>
        <dbReference type="SAM" id="MobiDB-lite"/>
    </source>
</evidence>
<dbReference type="EMBL" id="CADCWJ010000025">
    <property type="protein sequence ID" value="CAA9540779.1"/>
    <property type="molecule type" value="Genomic_DNA"/>
</dbReference>
<dbReference type="PROSITE" id="PS50206">
    <property type="entry name" value="RHODANESE_3"/>
    <property type="match status" value="2"/>
</dbReference>
<dbReference type="Gene3D" id="3.40.250.10">
    <property type="entry name" value="Rhodanese-like domain"/>
    <property type="match status" value="2"/>
</dbReference>
<dbReference type="InterPro" id="IPR045078">
    <property type="entry name" value="TST/MPST-like"/>
</dbReference>
<name>A0A6J4U4U4_9BACT</name>
<accession>A0A6J4U4U4</accession>
<proteinExistence type="predicted"/>
<evidence type="ECO:0000259" key="4">
    <source>
        <dbReference type="PROSITE" id="PS50206"/>
    </source>
</evidence>
<keyword evidence="1 5" id="KW-0808">Transferase</keyword>
<dbReference type="InterPro" id="IPR036873">
    <property type="entry name" value="Rhodanese-like_dom_sf"/>
</dbReference>
<dbReference type="AlphaFoldDB" id="A0A6J4U4U4"/>
<evidence type="ECO:0000313" key="5">
    <source>
        <dbReference type="EMBL" id="CAA9540779.1"/>
    </source>
</evidence>
<feature type="domain" description="Rhodanese" evidence="4">
    <location>
        <begin position="23"/>
        <end position="151"/>
    </location>
</feature>
<evidence type="ECO:0000256" key="2">
    <source>
        <dbReference type="ARBA" id="ARBA00022737"/>
    </source>
</evidence>
<reference evidence="5" key="1">
    <citation type="submission" date="2020-02" db="EMBL/GenBank/DDBJ databases">
        <authorList>
            <person name="Meier V. D."/>
        </authorList>
    </citation>
    <scope>NUCLEOTIDE SEQUENCE</scope>
    <source>
        <strain evidence="5">AVDCRST_MAG87</strain>
    </source>
</reference>
<gene>
    <name evidence="5" type="ORF">AVDCRST_MAG87-72</name>
</gene>
<keyword evidence="2" id="KW-0677">Repeat</keyword>